<evidence type="ECO:0000256" key="6">
    <source>
        <dbReference type="ARBA" id="ARBA00022989"/>
    </source>
</evidence>
<dbReference type="EMBL" id="JACBZP010000001">
    <property type="protein sequence ID" value="NYI66336.1"/>
    <property type="molecule type" value="Genomic_DNA"/>
</dbReference>
<feature type="transmembrane region" description="Helical" evidence="8">
    <location>
        <begin position="63"/>
        <end position="85"/>
    </location>
</feature>
<keyword evidence="7 8" id="KW-0472">Membrane</keyword>
<proteinExistence type="inferred from homology"/>
<evidence type="ECO:0000256" key="7">
    <source>
        <dbReference type="ARBA" id="ARBA00023136"/>
    </source>
</evidence>
<evidence type="ECO:0000256" key="4">
    <source>
        <dbReference type="ARBA" id="ARBA00022475"/>
    </source>
</evidence>
<comment type="similarity">
    <text evidence="2">Belongs to the CPA3 antiporters (TC 2.A.63) subunit F family.</text>
</comment>
<keyword evidence="6 8" id="KW-1133">Transmembrane helix</keyword>
<comment type="caution">
    <text evidence="9">The sequence shown here is derived from an EMBL/GenBank/DDBJ whole genome shotgun (WGS) entry which is preliminary data.</text>
</comment>
<evidence type="ECO:0000313" key="9">
    <source>
        <dbReference type="EMBL" id="NYI66336.1"/>
    </source>
</evidence>
<evidence type="ECO:0000256" key="5">
    <source>
        <dbReference type="ARBA" id="ARBA00022692"/>
    </source>
</evidence>
<evidence type="ECO:0000256" key="3">
    <source>
        <dbReference type="ARBA" id="ARBA00022448"/>
    </source>
</evidence>
<dbReference type="PANTHER" id="PTHR34702:SF1">
    <property type="entry name" value="NA(+)_H(+) ANTIPORTER SUBUNIT F"/>
    <property type="match status" value="1"/>
</dbReference>
<name>A0A7Z0ABY4_9MICO</name>
<dbReference type="InterPro" id="IPR007208">
    <property type="entry name" value="MrpF/PhaF-like"/>
</dbReference>
<sequence length="91" mass="9597">MTAITTFALGVAAVVIIIAAALAVVRIARGPSILDRMIASDVLLASIMAALGVDMMYRHNTYALPMLIVLSLFAMVGSISVARYVTKRDAS</sequence>
<dbReference type="PANTHER" id="PTHR34702">
    <property type="entry name" value="NA(+)/H(+) ANTIPORTER SUBUNIT F1"/>
    <property type="match status" value="1"/>
</dbReference>
<evidence type="ECO:0000256" key="1">
    <source>
        <dbReference type="ARBA" id="ARBA00004651"/>
    </source>
</evidence>
<feature type="transmembrane region" description="Helical" evidence="8">
    <location>
        <begin position="6"/>
        <end position="25"/>
    </location>
</feature>
<accession>A0A7Z0ABY4</accession>
<evidence type="ECO:0000313" key="10">
    <source>
        <dbReference type="Proteomes" id="UP000539111"/>
    </source>
</evidence>
<keyword evidence="4" id="KW-1003">Cell membrane</keyword>
<comment type="subcellular location">
    <subcellularLocation>
        <location evidence="1">Cell membrane</location>
        <topology evidence="1">Multi-pass membrane protein</topology>
    </subcellularLocation>
</comment>
<gene>
    <name evidence="9" type="ORF">BJY26_000642</name>
</gene>
<keyword evidence="3" id="KW-0813">Transport</keyword>
<evidence type="ECO:0000256" key="8">
    <source>
        <dbReference type="SAM" id="Phobius"/>
    </source>
</evidence>
<dbReference type="GO" id="GO:0005886">
    <property type="term" value="C:plasma membrane"/>
    <property type="evidence" value="ECO:0007669"/>
    <property type="project" value="UniProtKB-SubCell"/>
</dbReference>
<keyword evidence="10" id="KW-1185">Reference proteome</keyword>
<dbReference type="Pfam" id="PF04066">
    <property type="entry name" value="MrpF_PhaF"/>
    <property type="match status" value="1"/>
</dbReference>
<organism evidence="9 10">
    <name type="scientific">Spelaeicoccus albus</name>
    <dbReference type="NCBI Taxonomy" id="1280376"/>
    <lineage>
        <taxon>Bacteria</taxon>
        <taxon>Bacillati</taxon>
        <taxon>Actinomycetota</taxon>
        <taxon>Actinomycetes</taxon>
        <taxon>Micrococcales</taxon>
        <taxon>Brevibacteriaceae</taxon>
        <taxon>Spelaeicoccus</taxon>
    </lineage>
</organism>
<keyword evidence="5 8" id="KW-0812">Transmembrane</keyword>
<protein>
    <submittedName>
        <fullName evidence="9">Multicomponent Na+:H+ antiporter subunit F</fullName>
    </submittedName>
</protein>
<evidence type="ECO:0000256" key="2">
    <source>
        <dbReference type="ARBA" id="ARBA00009212"/>
    </source>
</evidence>
<dbReference type="Proteomes" id="UP000539111">
    <property type="component" value="Unassembled WGS sequence"/>
</dbReference>
<dbReference type="GO" id="GO:0015385">
    <property type="term" value="F:sodium:proton antiporter activity"/>
    <property type="evidence" value="ECO:0007669"/>
    <property type="project" value="TreeGrafter"/>
</dbReference>
<reference evidence="9 10" key="1">
    <citation type="submission" date="2020-07" db="EMBL/GenBank/DDBJ databases">
        <title>Sequencing the genomes of 1000 actinobacteria strains.</title>
        <authorList>
            <person name="Klenk H.-P."/>
        </authorList>
    </citation>
    <scope>NUCLEOTIDE SEQUENCE [LARGE SCALE GENOMIC DNA]</scope>
    <source>
        <strain evidence="9 10">DSM 26341</strain>
    </source>
</reference>
<dbReference type="RefSeq" id="WP_179425607.1">
    <property type="nucleotide sequence ID" value="NZ_JACBZP010000001.1"/>
</dbReference>
<dbReference type="AlphaFoldDB" id="A0A7Z0ABY4"/>